<gene>
    <name evidence="9" type="ORF">MU0053_000386</name>
</gene>
<keyword evidence="4 8" id="KW-1133">Transmembrane helix</keyword>
<feature type="transmembrane region" description="Helical" evidence="8">
    <location>
        <begin position="101"/>
        <end position="124"/>
    </location>
</feature>
<evidence type="ECO:0000256" key="4">
    <source>
        <dbReference type="ARBA" id="ARBA00022989"/>
    </source>
</evidence>
<proteinExistence type="inferred from homology"/>
<feature type="transmembrane region" description="Helical" evidence="8">
    <location>
        <begin position="144"/>
        <end position="162"/>
    </location>
</feature>
<feature type="transmembrane region" description="Helical" evidence="8">
    <location>
        <begin position="232"/>
        <end position="252"/>
    </location>
</feature>
<dbReference type="Pfam" id="PF00950">
    <property type="entry name" value="ABC-3"/>
    <property type="match status" value="1"/>
</dbReference>
<feature type="transmembrane region" description="Helical" evidence="8">
    <location>
        <begin position="26"/>
        <end position="46"/>
    </location>
</feature>
<comment type="subcellular location">
    <subcellularLocation>
        <location evidence="6">Cell membrane</location>
        <topology evidence="6">Multi-pass membrane protein</topology>
    </subcellularLocation>
    <subcellularLocation>
        <location evidence="1">Membrane</location>
        <topology evidence="1">Multi-pass membrane protein</topology>
    </subcellularLocation>
</comment>
<dbReference type="InterPro" id="IPR001626">
    <property type="entry name" value="ABC_TroCD"/>
</dbReference>
<feature type="transmembrane region" description="Helical" evidence="8">
    <location>
        <begin position="258"/>
        <end position="275"/>
    </location>
</feature>
<evidence type="ECO:0000313" key="10">
    <source>
        <dbReference type="Proteomes" id="UP001190465"/>
    </source>
</evidence>
<protein>
    <submittedName>
        <fullName evidence="9">Metal ABC transporter permease</fullName>
    </submittedName>
</protein>
<evidence type="ECO:0000256" key="7">
    <source>
        <dbReference type="SAM" id="MobiDB-lite"/>
    </source>
</evidence>
<evidence type="ECO:0000256" key="6">
    <source>
        <dbReference type="RuleBase" id="RU003943"/>
    </source>
</evidence>
<feature type="region of interest" description="Disordered" evidence="7">
    <location>
        <begin position="282"/>
        <end position="301"/>
    </location>
</feature>
<keyword evidence="5 8" id="KW-0472">Membrane</keyword>
<sequence>MNTSVIAIGYQQQWWDILTSHFMQNALLGGTLVALSAGLIGYFTVVRNSAFAAHALAHIGFPGATGAVLLGLPVTLGLAVFCIGGALVIGALGKRADDREVATGTVLAAATGLGLFFGSLATKGSSTVTNVLFGNLLAVTDEQLLVFAAAVVVLAAVIAFVYRPLLFASVNAEVAEAKGVPVRLLSVIFMVLLGLAVTMAVQAVGTLLLFALVVTPAATAIMLTARPGVAMALSTALSVFSVWLGLTMSAMFNLPPSFVIVTIVTLIWLLVWAVAHRTDGSRRTPGAGQGVGSATEGSAIG</sequence>
<dbReference type="PANTHER" id="PTHR30477">
    <property type="entry name" value="ABC-TRANSPORTER METAL-BINDING PROTEIN"/>
    <property type="match status" value="1"/>
</dbReference>
<feature type="transmembrane region" description="Helical" evidence="8">
    <location>
        <begin position="182"/>
        <end position="201"/>
    </location>
</feature>
<keyword evidence="3 6" id="KW-0812">Transmembrane</keyword>
<dbReference type="RefSeq" id="WP_308480737.1">
    <property type="nucleotide sequence ID" value="NZ_OY726397.1"/>
</dbReference>
<evidence type="ECO:0000256" key="3">
    <source>
        <dbReference type="ARBA" id="ARBA00022692"/>
    </source>
</evidence>
<comment type="similarity">
    <text evidence="2 6">Belongs to the ABC-3 integral membrane protein family.</text>
</comment>
<evidence type="ECO:0000256" key="2">
    <source>
        <dbReference type="ARBA" id="ARBA00008034"/>
    </source>
</evidence>
<name>A0ABM9L9Y7_9MYCO</name>
<dbReference type="SUPFAM" id="SSF81345">
    <property type="entry name" value="ABC transporter involved in vitamin B12 uptake, BtuC"/>
    <property type="match status" value="1"/>
</dbReference>
<feature type="transmembrane region" description="Helical" evidence="8">
    <location>
        <begin position="207"/>
        <end position="225"/>
    </location>
</feature>
<dbReference type="PANTHER" id="PTHR30477:SF0">
    <property type="entry name" value="METAL TRANSPORT SYSTEM MEMBRANE PROTEIN TM_0125-RELATED"/>
    <property type="match status" value="1"/>
</dbReference>
<keyword evidence="10" id="KW-1185">Reference proteome</keyword>
<organism evidence="9 10">
    <name type="scientific">[Mycobacterium] burgundiense</name>
    <dbReference type="NCBI Taxonomy" id="3064286"/>
    <lineage>
        <taxon>Bacteria</taxon>
        <taxon>Bacillati</taxon>
        <taxon>Actinomycetota</taxon>
        <taxon>Actinomycetes</taxon>
        <taxon>Mycobacteriales</taxon>
        <taxon>Mycobacteriaceae</taxon>
        <taxon>Mycolicibacterium</taxon>
    </lineage>
</organism>
<keyword evidence="6" id="KW-0813">Transport</keyword>
<evidence type="ECO:0000256" key="8">
    <source>
        <dbReference type="SAM" id="Phobius"/>
    </source>
</evidence>
<evidence type="ECO:0000256" key="5">
    <source>
        <dbReference type="ARBA" id="ARBA00023136"/>
    </source>
</evidence>
<dbReference type="Gene3D" id="1.10.3470.10">
    <property type="entry name" value="ABC transporter involved in vitamin B12 uptake, BtuC"/>
    <property type="match status" value="1"/>
</dbReference>
<dbReference type="InterPro" id="IPR037294">
    <property type="entry name" value="ABC_BtuC-like"/>
</dbReference>
<evidence type="ECO:0000313" key="9">
    <source>
        <dbReference type="EMBL" id="CAJ1495443.1"/>
    </source>
</evidence>
<evidence type="ECO:0000256" key="1">
    <source>
        <dbReference type="ARBA" id="ARBA00004141"/>
    </source>
</evidence>
<dbReference type="EMBL" id="OY726397">
    <property type="protein sequence ID" value="CAJ1495443.1"/>
    <property type="molecule type" value="Genomic_DNA"/>
</dbReference>
<reference evidence="9 10" key="1">
    <citation type="submission" date="2023-08" db="EMBL/GenBank/DDBJ databases">
        <authorList>
            <person name="Folkvardsen B D."/>
            <person name="Norman A."/>
        </authorList>
    </citation>
    <scope>NUCLEOTIDE SEQUENCE [LARGE SCALE GENOMIC DNA]</scope>
    <source>
        <strain evidence="9 10">Mu0053</strain>
    </source>
</reference>
<accession>A0ABM9L9Y7</accession>
<dbReference type="Proteomes" id="UP001190465">
    <property type="component" value="Chromosome"/>
</dbReference>
<feature type="transmembrane region" description="Helical" evidence="8">
    <location>
        <begin position="66"/>
        <end position="89"/>
    </location>
</feature>